<evidence type="ECO:0000313" key="3">
    <source>
        <dbReference type="EMBL" id="CAE6531482.1"/>
    </source>
</evidence>
<proteinExistence type="predicted"/>
<keyword evidence="2" id="KW-0472">Membrane</keyword>
<dbReference type="PANTHER" id="PTHR38848:SF3">
    <property type="entry name" value="G-PROTEIN COUPLED RECEPTORS FAMILY 3 PROFILE DOMAIN-CONTAINING PROTEIN"/>
    <property type="match status" value="1"/>
</dbReference>
<dbReference type="PANTHER" id="PTHR38848">
    <property type="entry name" value="G-PROTEIN COUPLED RECEPTORS FAMILY 3 PROFILE DOMAIN-CONTAINING PROTEIN"/>
    <property type="match status" value="1"/>
</dbReference>
<dbReference type="Proteomes" id="UP000663843">
    <property type="component" value="Unassembled WGS sequence"/>
</dbReference>
<feature type="transmembrane region" description="Helical" evidence="2">
    <location>
        <begin position="188"/>
        <end position="208"/>
    </location>
</feature>
<dbReference type="AlphaFoldDB" id="A0A8H3DP75"/>
<evidence type="ECO:0000313" key="4">
    <source>
        <dbReference type="Proteomes" id="UP000663843"/>
    </source>
</evidence>
<evidence type="ECO:0000256" key="1">
    <source>
        <dbReference type="SAM" id="MobiDB-lite"/>
    </source>
</evidence>
<organism evidence="3 4">
    <name type="scientific">Rhizoctonia solani</name>
    <dbReference type="NCBI Taxonomy" id="456999"/>
    <lineage>
        <taxon>Eukaryota</taxon>
        <taxon>Fungi</taxon>
        <taxon>Dikarya</taxon>
        <taxon>Basidiomycota</taxon>
        <taxon>Agaricomycotina</taxon>
        <taxon>Agaricomycetes</taxon>
        <taxon>Cantharellales</taxon>
        <taxon>Ceratobasidiaceae</taxon>
        <taxon>Rhizoctonia</taxon>
    </lineage>
</organism>
<sequence length="460" mass="50102">MSVVSISRGPDQGLQFVPYTVFPNAGMRILSATIHFIGSSTLAYCVARRVRTIRVTSVEGFKLLSWPWFCVVMTLIISWLFATGTGILIHGVGLSSSQGACSSSIFMCIWLYGLSKLLIYAFLSEKVRVVWDVVAQPRLKSPVYLLCLLVMLPFGAMPILMTVGRIAFLRSTDKACIVGLTPLATFSLLSYDVFANVFLSAIFLWPLLRFKLVSSHLREVARRNLIAAVAALVTSVTNIAIAVVLKHELGWVCLGSCTADVTLNALAIFWVTMPITDSSPAESSAQPGQLPGEQQSTSESKPDTEQMGQKIASVKNPIITFAPPAAHKFRSSLSNTAHSKTADVTVPLGPRTAENHELQYTPTFHDFPVSPTVASTSVGNISMLASSPGDESNSRRRSTGLRSLGEFFGLSKHKPEHDMAVHVSVVTQHDVELGDLGNERTKQDDGDSLDQTKPPSRWYE</sequence>
<feature type="compositionally biased region" description="Polar residues" evidence="1">
    <location>
        <begin position="279"/>
        <end position="299"/>
    </location>
</feature>
<gene>
    <name evidence="3" type="ORF">RDB_LOCUS179366</name>
</gene>
<feature type="compositionally biased region" description="Basic and acidic residues" evidence="1">
    <location>
        <begin position="432"/>
        <end position="445"/>
    </location>
</feature>
<feature type="transmembrane region" description="Helical" evidence="2">
    <location>
        <begin position="68"/>
        <end position="92"/>
    </location>
</feature>
<keyword evidence="2" id="KW-1133">Transmembrane helix</keyword>
<keyword evidence="2" id="KW-0812">Transmembrane</keyword>
<feature type="transmembrane region" description="Helical" evidence="2">
    <location>
        <begin position="25"/>
        <end position="47"/>
    </location>
</feature>
<feature type="transmembrane region" description="Helical" evidence="2">
    <location>
        <begin position="143"/>
        <end position="168"/>
    </location>
</feature>
<accession>A0A8H3DP75</accession>
<protein>
    <recommendedName>
        <fullName evidence="5">Transmembrane protein</fullName>
    </recommendedName>
</protein>
<name>A0A8H3DP75_9AGAM</name>
<evidence type="ECO:0000256" key="2">
    <source>
        <dbReference type="SAM" id="Phobius"/>
    </source>
</evidence>
<evidence type="ECO:0008006" key="5">
    <source>
        <dbReference type="Google" id="ProtNLM"/>
    </source>
</evidence>
<dbReference type="EMBL" id="CAJMWT010008210">
    <property type="protein sequence ID" value="CAE6531482.1"/>
    <property type="molecule type" value="Genomic_DNA"/>
</dbReference>
<comment type="caution">
    <text evidence="3">The sequence shown here is derived from an EMBL/GenBank/DDBJ whole genome shotgun (WGS) entry which is preliminary data.</text>
</comment>
<reference evidence="3" key="1">
    <citation type="submission" date="2021-01" db="EMBL/GenBank/DDBJ databases">
        <authorList>
            <person name="Kaushik A."/>
        </authorList>
    </citation>
    <scope>NUCLEOTIDE SEQUENCE</scope>
    <source>
        <strain evidence="3">AG2-2IIIB</strain>
    </source>
</reference>
<feature type="transmembrane region" description="Helical" evidence="2">
    <location>
        <begin position="104"/>
        <end position="123"/>
    </location>
</feature>
<feature type="transmembrane region" description="Helical" evidence="2">
    <location>
        <begin position="220"/>
        <end position="243"/>
    </location>
</feature>
<feature type="region of interest" description="Disordered" evidence="1">
    <location>
        <begin position="279"/>
        <end position="308"/>
    </location>
</feature>
<feature type="region of interest" description="Disordered" evidence="1">
    <location>
        <begin position="432"/>
        <end position="460"/>
    </location>
</feature>